<evidence type="ECO:0000256" key="3">
    <source>
        <dbReference type="ARBA" id="ARBA00012438"/>
    </source>
</evidence>
<evidence type="ECO:0000256" key="2">
    <source>
        <dbReference type="ARBA" id="ARBA00004236"/>
    </source>
</evidence>
<dbReference type="InterPro" id="IPR003660">
    <property type="entry name" value="HAMP_dom"/>
</dbReference>
<evidence type="ECO:0000313" key="15">
    <source>
        <dbReference type="Proteomes" id="UP000616724"/>
    </source>
</evidence>
<dbReference type="SMART" id="SM00387">
    <property type="entry name" value="HATPase_c"/>
    <property type="match status" value="1"/>
</dbReference>
<keyword evidence="15" id="KW-1185">Reference proteome</keyword>
<dbReference type="SUPFAM" id="SSF55874">
    <property type="entry name" value="ATPase domain of HSP90 chaperone/DNA topoisomerase II/histidine kinase"/>
    <property type="match status" value="1"/>
</dbReference>
<name>A0A8J3RTH0_9ACTN</name>
<evidence type="ECO:0000256" key="5">
    <source>
        <dbReference type="ARBA" id="ARBA00022679"/>
    </source>
</evidence>
<dbReference type="PANTHER" id="PTHR45436">
    <property type="entry name" value="SENSOR HISTIDINE KINASE YKOH"/>
    <property type="match status" value="1"/>
</dbReference>
<evidence type="ECO:0000256" key="6">
    <source>
        <dbReference type="ARBA" id="ARBA00022692"/>
    </source>
</evidence>
<dbReference type="InterPro" id="IPR005467">
    <property type="entry name" value="His_kinase_dom"/>
</dbReference>
<evidence type="ECO:0000313" key="14">
    <source>
        <dbReference type="EMBL" id="GIH81060.1"/>
    </source>
</evidence>
<evidence type="ECO:0000256" key="9">
    <source>
        <dbReference type="ARBA" id="ARBA00023012"/>
    </source>
</evidence>
<keyword evidence="8 11" id="KW-1133">Transmembrane helix</keyword>
<dbReference type="Gene3D" id="1.10.287.130">
    <property type="match status" value="1"/>
</dbReference>
<evidence type="ECO:0000256" key="8">
    <source>
        <dbReference type="ARBA" id="ARBA00022989"/>
    </source>
</evidence>
<dbReference type="CDD" id="cd06225">
    <property type="entry name" value="HAMP"/>
    <property type="match status" value="1"/>
</dbReference>
<dbReference type="Pfam" id="PF00512">
    <property type="entry name" value="HisKA"/>
    <property type="match status" value="1"/>
</dbReference>
<dbReference type="InterPro" id="IPR036097">
    <property type="entry name" value="HisK_dim/P_sf"/>
</dbReference>
<dbReference type="EC" id="2.7.13.3" evidence="3"/>
<dbReference type="InterPro" id="IPR003661">
    <property type="entry name" value="HisK_dim/P_dom"/>
</dbReference>
<dbReference type="Gene3D" id="6.10.340.10">
    <property type="match status" value="1"/>
</dbReference>
<dbReference type="InterPro" id="IPR036890">
    <property type="entry name" value="HATPase_C_sf"/>
</dbReference>
<dbReference type="SMART" id="SM00388">
    <property type="entry name" value="HisKA"/>
    <property type="match status" value="1"/>
</dbReference>
<evidence type="ECO:0000256" key="7">
    <source>
        <dbReference type="ARBA" id="ARBA00022777"/>
    </source>
</evidence>
<proteinExistence type="predicted"/>
<dbReference type="PROSITE" id="PS50109">
    <property type="entry name" value="HIS_KIN"/>
    <property type="match status" value="1"/>
</dbReference>
<keyword evidence="9" id="KW-0902">Two-component regulatory system</keyword>
<dbReference type="Gene3D" id="3.30.565.10">
    <property type="entry name" value="Histidine kinase-like ATPase, C-terminal domain"/>
    <property type="match status" value="1"/>
</dbReference>
<comment type="catalytic activity">
    <reaction evidence="1">
        <text>ATP + protein L-histidine = ADP + protein N-phospho-L-histidine.</text>
        <dbReference type="EC" id="2.7.13.3"/>
    </reaction>
</comment>
<dbReference type="CDD" id="cd00082">
    <property type="entry name" value="HisKA"/>
    <property type="match status" value="1"/>
</dbReference>
<dbReference type="EMBL" id="BOOH01000068">
    <property type="protein sequence ID" value="GIH81060.1"/>
    <property type="molecule type" value="Genomic_DNA"/>
</dbReference>
<comment type="subcellular location">
    <subcellularLocation>
        <location evidence="2">Cell membrane</location>
    </subcellularLocation>
</comment>
<evidence type="ECO:0000259" key="13">
    <source>
        <dbReference type="PROSITE" id="PS50885"/>
    </source>
</evidence>
<dbReference type="AlphaFoldDB" id="A0A8J3RTH0"/>
<reference evidence="14 15" key="1">
    <citation type="submission" date="2021-01" db="EMBL/GenBank/DDBJ databases">
        <title>Whole genome shotgun sequence of Planobispora longispora NBRC 13918.</title>
        <authorList>
            <person name="Komaki H."/>
            <person name="Tamura T."/>
        </authorList>
    </citation>
    <scope>NUCLEOTIDE SEQUENCE [LARGE SCALE GENOMIC DNA]</scope>
    <source>
        <strain evidence="14 15">NBRC 13918</strain>
    </source>
</reference>
<keyword evidence="7 14" id="KW-0418">Kinase</keyword>
<dbReference type="PANTHER" id="PTHR45436:SF5">
    <property type="entry name" value="SENSOR HISTIDINE KINASE TRCS"/>
    <property type="match status" value="1"/>
</dbReference>
<evidence type="ECO:0000256" key="1">
    <source>
        <dbReference type="ARBA" id="ARBA00000085"/>
    </source>
</evidence>
<keyword evidence="6 11" id="KW-0812">Transmembrane</keyword>
<dbReference type="InterPro" id="IPR003594">
    <property type="entry name" value="HATPase_dom"/>
</dbReference>
<evidence type="ECO:0000256" key="11">
    <source>
        <dbReference type="SAM" id="Phobius"/>
    </source>
</evidence>
<dbReference type="SUPFAM" id="SSF47384">
    <property type="entry name" value="Homodimeric domain of signal transducing histidine kinase"/>
    <property type="match status" value="1"/>
</dbReference>
<keyword evidence="4" id="KW-0597">Phosphoprotein</keyword>
<feature type="domain" description="Histidine kinase" evidence="12">
    <location>
        <begin position="207"/>
        <end position="408"/>
    </location>
</feature>
<sequence length="408" mass="44137">MRMTIRTRLTLVFGGLFLLTSAIVLIAADYMVERAFDGSVTMRSGELRDTSRSSAQPPERTGPKQPTEQTGPEQPAERTGPEQPAERSAVAPRLPPDGDAPHPDVPAEVIVRGLRADVLSSQWRTTLASIAVMGTAAFALCWWLSGRVMRPVHRITDTARRLSLSNLDQRIGMKGPRDELKELADTFDAMLERLARAADDQRRFVANASHELRTPLAVQRAAIEIGLADPSPERVAAMRAELLRITERSQRLIDGLLALAQGERGPQSRVPVDLAAVVRRSADPHASPDITLDLDVRPVTVLGDEVLLARLVENLIENAVRHNRPGGRVTVRLAPRTGLVVSNTGPPVDPERVDELFQPFRRLSPDRTGSAAGAGLGLSIVAAIARAHDLEVSAAANPDGGLTVRLAL</sequence>
<dbReference type="InterPro" id="IPR050428">
    <property type="entry name" value="TCS_sensor_his_kinase"/>
</dbReference>
<dbReference type="GO" id="GO:0005886">
    <property type="term" value="C:plasma membrane"/>
    <property type="evidence" value="ECO:0007669"/>
    <property type="project" value="UniProtKB-SubCell"/>
</dbReference>
<accession>A0A8J3RTH0</accession>
<dbReference type="Proteomes" id="UP000616724">
    <property type="component" value="Unassembled WGS sequence"/>
</dbReference>
<dbReference type="SUPFAM" id="SSF158472">
    <property type="entry name" value="HAMP domain-like"/>
    <property type="match status" value="1"/>
</dbReference>
<gene>
    <name evidence="14" type="ORF">Plo01_74890</name>
</gene>
<organism evidence="14 15">
    <name type="scientific">Planobispora longispora</name>
    <dbReference type="NCBI Taxonomy" id="28887"/>
    <lineage>
        <taxon>Bacteria</taxon>
        <taxon>Bacillati</taxon>
        <taxon>Actinomycetota</taxon>
        <taxon>Actinomycetes</taxon>
        <taxon>Streptosporangiales</taxon>
        <taxon>Streptosporangiaceae</taxon>
        <taxon>Planobispora</taxon>
    </lineage>
</organism>
<feature type="transmembrane region" description="Helical" evidence="11">
    <location>
        <begin position="127"/>
        <end position="145"/>
    </location>
</feature>
<evidence type="ECO:0000256" key="4">
    <source>
        <dbReference type="ARBA" id="ARBA00022553"/>
    </source>
</evidence>
<keyword evidence="11" id="KW-0472">Membrane</keyword>
<evidence type="ECO:0000259" key="12">
    <source>
        <dbReference type="PROSITE" id="PS50109"/>
    </source>
</evidence>
<dbReference type="GO" id="GO:0000155">
    <property type="term" value="F:phosphorelay sensor kinase activity"/>
    <property type="evidence" value="ECO:0007669"/>
    <property type="project" value="InterPro"/>
</dbReference>
<dbReference type="PROSITE" id="PS50885">
    <property type="entry name" value="HAMP"/>
    <property type="match status" value="1"/>
</dbReference>
<feature type="region of interest" description="Disordered" evidence="10">
    <location>
        <begin position="43"/>
        <end position="105"/>
    </location>
</feature>
<dbReference type="Pfam" id="PF00672">
    <property type="entry name" value="HAMP"/>
    <property type="match status" value="1"/>
</dbReference>
<protein>
    <recommendedName>
        <fullName evidence="3">histidine kinase</fullName>
        <ecNumber evidence="3">2.7.13.3</ecNumber>
    </recommendedName>
</protein>
<dbReference type="Pfam" id="PF02518">
    <property type="entry name" value="HATPase_c"/>
    <property type="match status" value="1"/>
</dbReference>
<feature type="domain" description="HAMP" evidence="13">
    <location>
        <begin position="146"/>
        <end position="199"/>
    </location>
</feature>
<comment type="caution">
    <text evidence="14">The sequence shown here is derived from an EMBL/GenBank/DDBJ whole genome shotgun (WGS) entry which is preliminary data.</text>
</comment>
<keyword evidence="5" id="KW-0808">Transferase</keyword>
<dbReference type="SMART" id="SM00304">
    <property type="entry name" value="HAMP"/>
    <property type="match status" value="1"/>
</dbReference>
<evidence type="ECO:0000256" key="10">
    <source>
        <dbReference type="SAM" id="MobiDB-lite"/>
    </source>
</evidence>